<dbReference type="InterPro" id="IPR040487">
    <property type="entry name" value="Peptidase_M23_N"/>
</dbReference>
<keyword evidence="1" id="KW-0732">Signal</keyword>
<dbReference type="CDD" id="cd12797">
    <property type="entry name" value="M23_peptidase"/>
    <property type="match status" value="1"/>
</dbReference>
<dbReference type="Gene3D" id="2.60.40.1590">
    <property type="entry name" value="Peptidoglycan hydrolase domains"/>
    <property type="match status" value="1"/>
</dbReference>
<feature type="domain" description="M23ase beta-sheet core" evidence="2">
    <location>
        <begin position="191"/>
        <end position="285"/>
    </location>
</feature>
<keyword evidence="5" id="KW-1185">Reference proteome</keyword>
<dbReference type="Gene3D" id="2.70.70.10">
    <property type="entry name" value="Glucose Permease (Domain IIA)"/>
    <property type="match status" value="1"/>
</dbReference>
<dbReference type="EMBL" id="CADIJR010000010">
    <property type="protein sequence ID" value="CAB3634692.1"/>
    <property type="molecule type" value="Genomic_DNA"/>
</dbReference>
<evidence type="ECO:0000256" key="1">
    <source>
        <dbReference type="SAM" id="SignalP"/>
    </source>
</evidence>
<protein>
    <recommendedName>
        <fullName evidence="6">Peptidase M23 domain-containing protein</fullName>
    </recommendedName>
</protein>
<dbReference type="GeneID" id="92897410"/>
<dbReference type="RefSeq" id="WP_180180047.1">
    <property type="nucleotide sequence ID" value="NZ_CADIJR010000010.1"/>
</dbReference>
<dbReference type="Pfam" id="PF01551">
    <property type="entry name" value="Peptidase_M23"/>
    <property type="match status" value="1"/>
</dbReference>
<evidence type="ECO:0000313" key="5">
    <source>
        <dbReference type="Proteomes" id="UP000507979"/>
    </source>
</evidence>
<dbReference type="SUPFAM" id="SSF51261">
    <property type="entry name" value="Duplicated hybrid motif"/>
    <property type="match status" value="1"/>
</dbReference>
<feature type="signal peptide" evidence="1">
    <location>
        <begin position="1"/>
        <end position="25"/>
    </location>
</feature>
<dbReference type="PANTHER" id="PTHR21666:SF285">
    <property type="entry name" value="M23 FAMILY METALLOPEPTIDASE"/>
    <property type="match status" value="1"/>
</dbReference>
<proteinExistence type="predicted"/>
<dbReference type="InterPro" id="IPR016047">
    <property type="entry name" value="M23ase_b-sheet_dom"/>
</dbReference>
<evidence type="ECO:0008006" key="6">
    <source>
        <dbReference type="Google" id="ProtNLM"/>
    </source>
</evidence>
<feature type="domain" description="Peptidase family M23 N-terminal" evidence="3">
    <location>
        <begin position="42"/>
        <end position="115"/>
    </location>
</feature>
<dbReference type="PANTHER" id="PTHR21666">
    <property type="entry name" value="PEPTIDASE-RELATED"/>
    <property type="match status" value="1"/>
</dbReference>
<dbReference type="InterPro" id="IPR011055">
    <property type="entry name" value="Dup_hybrid_motif"/>
</dbReference>
<dbReference type="Proteomes" id="UP000507979">
    <property type="component" value="Unassembled WGS sequence"/>
</dbReference>
<dbReference type="FunFam" id="2.70.70.10:FF:000019">
    <property type="entry name" value="M23 family peptidase"/>
    <property type="match status" value="1"/>
</dbReference>
<organism evidence="4 5">
    <name type="scientific">Achromobacter insuavis</name>
    <dbReference type="NCBI Taxonomy" id="1287735"/>
    <lineage>
        <taxon>Bacteria</taxon>
        <taxon>Pseudomonadati</taxon>
        <taxon>Pseudomonadota</taxon>
        <taxon>Betaproteobacteria</taxon>
        <taxon>Burkholderiales</taxon>
        <taxon>Alcaligenaceae</taxon>
        <taxon>Achromobacter</taxon>
    </lineage>
</organism>
<sequence length="294" mass="31403">MPQRRDMLRLGLAAAAVCLALPVRARQAPAAEQGGFISRKLNAPVPGGVAVLALGDAATAPEVTYRDRRVLVVREDGKQWIAVVGIPLAVKPGPQEISVRDGAGARQLPFTVRAKEYVAQHITLKNPRQVNPDPDDMKRIEREMVEQSAANRAYRAGVTPSNLLLDRPVSGGRLSSPFGLRRFFNGEERNPHSGLDFAVPAGTPIKAPAAGVVSLVGDYFFNGKTVFLDHGQGFVSMFCHMSAIDVKVGDVVPRGGVVGKVGATGRATGPHLHWNVSLNDARVDPAIFIGAFKP</sequence>
<dbReference type="Pfam" id="PF18421">
    <property type="entry name" value="Peptidase_M23_N"/>
    <property type="match status" value="1"/>
</dbReference>
<dbReference type="PROSITE" id="PS51318">
    <property type="entry name" value="TAT"/>
    <property type="match status" value="1"/>
</dbReference>
<dbReference type="InterPro" id="IPR006311">
    <property type="entry name" value="TAT_signal"/>
</dbReference>
<dbReference type="GO" id="GO:0004222">
    <property type="term" value="F:metalloendopeptidase activity"/>
    <property type="evidence" value="ECO:0007669"/>
    <property type="project" value="TreeGrafter"/>
</dbReference>
<dbReference type="AlphaFoldDB" id="A0A6J4ZLW1"/>
<gene>
    <name evidence="4" type="ORF">LMG26845_01564</name>
</gene>
<accession>A0A6J4ZLW1</accession>
<reference evidence="4 5" key="1">
    <citation type="submission" date="2020-04" db="EMBL/GenBank/DDBJ databases">
        <authorList>
            <person name="De Canck E."/>
        </authorList>
    </citation>
    <scope>NUCLEOTIDE SEQUENCE [LARGE SCALE GENOMIC DNA]</scope>
    <source>
        <strain evidence="4 5">LMG 26845</strain>
    </source>
</reference>
<evidence type="ECO:0000259" key="3">
    <source>
        <dbReference type="Pfam" id="PF18421"/>
    </source>
</evidence>
<dbReference type="InterPro" id="IPR050570">
    <property type="entry name" value="Cell_wall_metabolism_enzyme"/>
</dbReference>
<feature type="chain" id="PRO_5026733002" description="Peptidase M23 domain-containing protein" evidence="1">
    <location>
        <begin position="26"/>
        <end position="294"/>
    </location>
</feature>
<name>A0A6J4ZLW1_9BURK</name>
<evidence type="ECO:0000313" key="4">
    <source>
        <dbReference type="EMBL" id="CAB3634692.1"/>
    </source>
</evidence>
<evidence type="ECO:0000259" key="2">
    <source>
        <dbReference type="Pfam" id="PF01551"/>
    </source>
</evidence>